<protein>
    <submittedName>
        <fullName evidence="9">Methylamine utilization protein mauG</fullName>
    </submittedName>
</protein>
<dbReference type="InterPro" id="IPR004852">
    <property type="entry name" value="Di-haem_cyt_c_peroxidsae"/>
</dbReference>
<dbReference type="SUPFAM" id="SSF46626">
    <property type="entry name" value="Cytochrome c"/>
    <property type="match status" value="2"/>
</dbReference>
<reference evidence="9" key="1">
    <citation type="submission" date="2015-10" db="EMBL/GenBank/DDBJ databases">
        <authorList>
            <person name="Gilbert D.G."/>
        </authorList>
    </citation>
    <scope>NUCLEOTIDE SEQUENCE</scope>
</reference>
<dbReference type="PROSITE" id="PS51007">
    <property type="entry name" value="CYTC"/>
    <property type="match status" value="1"/>
</dbReference>
<dbReference type="AlphaFoldDB" id="A0A160TK44"/>
<sequence length="316" mass="33371">MLAGAAAPWRWALPPGQSAPHVPVDNAMSAARVELGRRLFYDADLSIDGSMSCATCHEQHRAFADGNATHAGVHGDPGRRNVPGLANVAWAKSLTWGDPRIRTLEAQALVPIAGLHPVEMGMAGQETETARRLGRDGCYVDMFSAAFPEAGGRIDVAQIAKALAAFERTLISFDTPYDAWRRGDAAAMPAQAVAGRALFAATCAACHSGPLLSDGAFHHIVPAATGDLGLGEISGHAADNGRFRTPSLRNVALTAPYFHDGSAPTIEVAIRRHPGMEAIRDADMASLTAFLSMLTDRHFVTDKAFALPDTACGKVL</sequence>
<dbReference type="PANTHER" id="PTHR30600">
    <property type="entry name" value="CYTOCHROME C PEROXIDASE-RELATED"/>
    <property type="match status" value="1"/>
</dbReference>
<proteinExistence type="predicted"/>
<keyword evidence="4" id="KW-0732">Signal</keyword>
<evidence type="ECO:0000256" key="6">
    <source>
        <dbReference type="ARBA" id="ARBA00023002"/>
    </source>
</evidence>
<dbReference type="InterPro" id="IPR036909">
    <property type="entry name" value="Cyt_c-like_dom_sf"/>
</dbReference>
<evidence type="ECO:0000313" key="9">
    <source>
        <dbReference type="EMBL" id="CUS45530.1"/>
    </source>
</evidence>
<dbReference type="Gene3D" id="1.10.760.10">
    <property type="entry name" value="Cytochrome c-like domain"/>
    <property type="match status" value="2"/>
</dbReference>
<dbReference type="GO" id="GO:0009055">
    <property type="term" value="F:electron transfer activity"/>
    <property type="evidence" value="ECO:0007669"/>
    <property type="project" value="InterPro"/>
</dbReference>
<dbReference type="PIRSF" id="PIRSF000294">
    <property type="entry name" value="Cytochrome-c_peroxidase"/>
    <property type="match status" value="1"/>
</dbReference>
<dbReference type="Pfam" id="PF00034">
    <property type="entry name" value="Cytochrom_C"/>
    <property type="match status" value="1"/>
</dbReference>
<evidence type="ECO:0000256" key="2">
    <source>
        <dbReference type="ARBA" id="ARBA00022617"/>
    </source>
</evidence>
<feature type="domain" description="Cytochrome c" evidence="8">
    <location>
        <begin position="190"/>
        <end position="295"/>
    </location>
</feature>
<evidence type="ECO:0000256" key="7">
    <source>
        <dbReference type="ARBA" id="ARBA00023004"/>
    </source>
</evidence>
<dbReference type="GO" id="GO:0046872">
    <property type="term" value="F:metal ion binding"/>
    <property type="evidence" value="ECO:0007669"/>
    <property type="project" value="UniProtKB-KW"/>
</dbReference>
<evidence type="ECO:0000256" key="1">
    <source>
        <dbReference type="ARBA" id="ARBA00004418"/>
    </source>
</evidence>
<keyword evidence="3" id="KW-0479">Metal-binding</keyword>
<keyword evidence="7" id="KW-0408">Iron</keyword>
<dbReference type="InterPro" id="IPR009056">
    <property type="entry name" value="Cyt_c-like_dom"/>
</dbReference>
<dbReference type="InterPro" id="IPR051395">
    <property type="entry name" value="Cytochrome_c_Peroxidase/MauG"/>
</dbReference>
<accession>A0A160TK44</accession>
<name>A0A160TK44_9ZZZZ</name>
<evidence type="ECO:0000256" key="3">
    <source>
        <dbReference type="ARBA" id="ARBA00022723"/>
    </source>
</evidence>
<evidence type="ECO:0000259" key="8">
    <source>
        <dbReference type="PROSITE" id="PS51007"/>
    </source>
</evidence>
<keyword evidence="6" id="KW-0560">Oxidoreductase</keyword>
<evidence type="ECO:0000256" key="5">
    <source>
        <dbReference type="ARBA" id="ARBA00022764"/>
    </source>
</evidence>
<organism evidence="9">
    <name type="scientific">hydrothermal vent metagenome</name>
    <dbReference type="NCBI Taxonomy" id="652676"/>
    <lineage>
        <taxon>unclassified sequences</taxon>
        <taxon>metagenomes</taxon>
        <taxon>ecological metagenomes</taxon>
    </lineage>
</organism>
<evidence type="ECO:0000256" key="4">
    <source>
        <dbReference type="ARBA" id="ARBA00022729"/>
    </source>
</evidence>
<dbReference type="GO" id="GO:0042597">
    <property type="term" value="C:periplasmic space"/>
    <property type="evidence" value="ECO:0007669"/>
    <property type="project" value="UniProtKB-SubCell"/>
</dbReference>
<dbReference type="Pfam" id="PF03150">
    <property type="entry name" value="CCP_MauG"/>
    <property type="match status" value="1"/>
</dbReference>
<dbReference type="EMBL" id="CZQE01000274">
    <property type="protein sequence ID" value="CUS45530.1"/>
    <property type="molecule type" value="Genomic_DNA"/>
</dbReference>
<dbReference type="GO" id="GO:0020037">
    <property type="term" value="F:heme binding"/>
    <property type="evidence" value="ECO:0007669"/>
    <property type="project" value="InterPro"/>
</dbReference>
<dbReference type="GO" id="GO:0004130">
    <property type="term" value="F:cytochrome-c peroxidase activity"/>
    <property type="evidence" value="ECO:0007669"/>
    <property type="project" value="TreeGrafter"/>
</dbReference>
<gene>
    <name evidence="9" type="ORF">MGWOODY_Smn2393</name>
</gene>
<keyword evidence="2" id="KW-0349">Heme</keyword>
<dbReference type="InterPro" id="IPR026259">
    <property type="entry name" value="MauG/Cytc_peroxidase"/>
</dbReference>
<keyword evidence="5" id="KW-0574">Periplasm</keyword>
<comment type="subcellular location">
    <subcellularLocation>
        <location evidence="1">Periplasm</location>
    </subcellularLocation>
</comment>